<feature type="transmembrane region" description="Helical" evidence="1">
    <location>
        <begin position="269"/>
        <end position="294"/>
    </location>
</feature>
<dbReference type="InParanoid" id="Q7RIS6"/>
<organism evidence="2 3">
    <name type="scientific">Plasmodium yoelii yoelii</name>
    <dbReference type="NCBI Taxonomy" id="73239"/>
    <lineage>
        <taxon>Eukaryota</taxon>
        <taxon>Sar</taxon>
        <taxon>Alveolata</taxon>
        <taxon>Apicomplexa</taxon>
        <taxon>Aconoidasida</taxon>
        <taxon>Haemosporida</taxon>
        <taxon>Plasmodiidae</taxon>
        <taxon>Plasmodium</taxon>
        <taxon>Plasmodium (Vinckeia)</taxon>
    </lineage>
</organism>
<protein>
    <submittedName>
        <fullName evidence="2">Yir4 protein</fullName>
    </submittedName>
</protein>
<keyword evidence="1" id="KW-0812">Transmembrane</keyword>
<sequence>MSIFHILIHIMLYHNYLLYKCEKFDNLWYKFPDELDSDKNYQFETQNFLDNYCFNYECSSDYGKINAGFFYLFNGLFGVSGVFNSWETSNINIVEYIMIWLCYMLNLKSTEDDNITNLNNFYKANIEKHKNYNSFIELINKKKELMNISSDQVYKLYKLFKILCEMYTKIGEDNKKCNNYLNDANKFFDEYQKLLNDKDTDNGNNSYNQLLCTLSTDYDNLKSKCSDSSSFPEIKTPKNCVKRSEQSSQLISAQNSESIAQSPSIGNKLFIVLSIFGAIAFFLGISYKYSLFGFRKQFQKQKLRGKLKNIKKRMNH</sequence>
<accession>Q7RIS6</accession>
<evidence type="ECO:0000256" key="1">
    <source>
        <dbReference type="SAM" id="Phobius"/>
    </source>
</evidence>
<keyword evidence="1" id="KW-1133">Transmembrane helix</keyword>
<dbReference type="EMBL" id="AABL01001026">
    <property type="protein sequence ID" value="EAA15262.1"/>
    <property type="molecule type" value="Genomic_DNA"/>
</dbReference>
<dbReference type="Proteomes" id="UP000008553">
    <property type="component" value="Unassembled WGS sequence"/>
</dbReference>
<dbReference type="InterPro" id="IPR006477">
    <property type="entry name" value="Yir_bir_cir"/>
</dbReference>
<gene>
    <name evidence="2" type="ORF">PY03540</name>
</gene>
<evidence type="ECO:0000313" key="2">
    <source>
        <dbReference type="EMBL" id="EAA15262.1"/>
    </source>
</evidence>
<dbReference type="PaxDb" id="73239-Q7RIS6"/>
<dbReference type="NCBIfam" id="TIGR01590">
    <property type="entry name" value="yir-bir-cir_Pla"/>
    <property type="match status" value="1"/>
</dbReference>
<keyword evidence="1" id="KW-0472">Membrane</keyword>
<evidence type="ECO:0000313" key="3">
    <source>
        <dbReference type="Proteomes" id="UP000008553"/>
    </source>
</evidence>
<proteinExistence type="predicted"/>
<reference evidence="2 3" key="1">
    <citation type="journal article" date="2002" name="Nature">
        <title>Genome sequence and comparative analysis of the model rodent malaria parasite Plasmodium yoelii yoelii.</title>
        <authorList>
            <person name="Carlton J.M."/>
            <person name="Angiuoli S.V."/>
            <person name="Suh B.B."/>
            <person name="Kooij T.W."/>
            <person name="Pertea M."/>
            <person name="Silva J.C."/>
            <person name="Ermolaeva M.D."/>
            <person name="Allen J.E."/>
            <person name="Selengut J.D."/>
            <person name="Koo H.L."/>
            <person name="Peterson J.D."/>
            <person name="Pop M."/>
            <person name="Kosack D.S."/>
            <person name="Shumway M.F."/>
            <person name="Bidwell S.L."/>
            <person name="Shallom S.J."/>
            <person name="van Aken S.E."/>
            <person name="Riedmuller S.B."/>
            <person name="Feldblyum T.V."/>
            <person name="Cho J.K."/>
            <person name="Quackenbush J."/>
            <person name="Sedegah M."/>
            <person name="Shoaibi A."/>
            <person name="Cummings L.M."/>
            <person name="Florens L."/>
            <person name="Yates J.R."/>
            <person name="Raine J.D."/>
            <person name="Sinden R.E."/>
            <person name="Harris M.A."/>
            <person name="Cunningham D.A."/>
            <person name="Preiser P.R."/>
            <person name="Bergman L.W."/>
            <person name="Vaidya A.B."/>
            <person name="van Lin L.H."/>
            <person name="Janse C.J."/>
            <person name="Waters A.P."/>
            <person name="Smith H.O."/>
            <person name="White O.R."/>
            <person name="Salzberg S.L."/>
            <person name="Venter J.C."/>
            <person name="Fraser C.M."/>
            <person name="Hoffman S.L."/>
            <person name="Gardner M.J."/>
            <person name="Carucci D.J."/>
        </authorList>
    </citation>
    <scope>NUCLEOTIDE SEQUENCE [LARGE SCALE GENOMIC DNA]</scope>
    <source>
        <strain evidence="2 3">17XNL</strain>
    </source>
</reference>
<dbReference type="Pfam" id="PF06022">
    <property type="entry name" value="Cir_Bir_Yir"/>
    <property type="match status" value="1"/>
</dbReference>
<comment type="caution">
    <text evidence="2">The sequence shown here is derived from an EMBL/GenBank/DDBJ whole genome shotgun (WGS) entry which is preliminary data.</text>
</comment>
<keyword evidence="3" id="KW-1185">Reference proteome</keyword>
<dbReference type="AlphaFoldDB" id="Q7RIS6"/>
<name>Q7RIS6_PLAYO</name>